<keyword evidence="5" id="KW-1185">Reference proteome</keyword>
<dbReference type="GO" id="GO:0008270">
    <property type="term" value="F:zinc ion binding"/>
    <property type="evidence" value="ECO:0007669"/>
    <property type="project" value="InterPro"/>
</dbReference>
<dbReference type="PANTHER" id="PTHR38791:SF13">
    <property type="entry name" value="ZN(2)-C6 FUNGAL-TYPE DOMAIN-CONTAINING PROTEIN"/>
    <property type="match status" value="1"/>
</dbReference>
<dbReference type="PANTHER" id="PTHR38791">
    <property type="entry name" value="ZN(II)2CYS6 TRANSCRIPTION FACTOR (EUROFUNG)-RELATED-RELATED"/>
    <property type="match status" value="1"/>
</dbReference>
<evidence type="ECO:0000313" key="4">
    <source>
        <dbReference type="EMBL" id="KAF2869955.1"/>
    </source>
</evidence>
<accession>A0A7C8M819</accession>
<comment type="caution">
    <text evidence="4">The sequence shown here is derived from an EMBL/GenBank/DDBJ whole genome shotgun (WGS) entry which is preliminary data.</text>
</comment>
<dbReference type="InterPro" id="IPR036864">
    <property type="entry name" value="Zn2-C6_fun-type_DNA-bd_sf"/>
</dbReference>
<feature type="compositionally biased region" description="Low complexity" evidence="2">
    <location>
        <begin position="81"/>
        <end position="90"/>
    </location>
</feature>
<evidence type="ECO:0000256" key="2">
    <source>
        <dbReference type="SAM" id="MobiDB-lite"/>
    </source>
</evidence>
<dbReference type="PROSITE" id="PS50048">
    <property type="entry name" value="ZN2_CY6_FUNGAL_2"/>
    <property type="match status" value="1"/>
</dbReference>
<dbReference type="Pfam" id="PF00172">
    <property type="entry name" value="Zn_clus"/>
    <property type="match status" value="1"/>
</dbReference>
<feature type="compositionally biased region" description="Pro residues" evidence="2">
    <location>
        <begin position="193"/>
        <end position="209"/>
    </location>
</feature>
<keyword evidence="1" id="KW-0539">Nucleus</keyword>
<dbReference type="PROSITE" id="PS00463">
    <property type="entry name" value="ZN2_CY6_FUNGAL_1"/>
    <property type="match status" value="1"/>
</dbReference>
<dbReference type="SMART" id="SM00066">
    <property type="entry name" value="GAL4"/>
    <property type="match status" value="1"/>
</dbReference>
<dbReference type="GO" id="GO:0000981">
    <property type="term" value="F:DNA-binding transcription factor activity, RNA polymerase II-specific"/>
    <property type="evidence" value="ECO:0007669"/>
    <property type="project" value="InterPro"/>
</dbReference>
<feature type="region of interest" description="Disordered" evidence="2">
    <location>
        <begin position="1"/>
        <end position="90"/>
    </location>
</feature>
<evidence type="ECO:0000259" key="3">
    <source>
        <dbReference type="PROSITE" id="PS50048"/>
    </source>
</evidence>
<name>A0A7C8M819_9PLEO</name>
<dbReference type="OrthoDB" id="5375558at2759"/>
<dbReference type="SUPFAM" id="SSF57701">
    <property type="entry name" value="Zn2/Cys6 DNA-binding domain"/>
    <property type="match status" value="1"/>
</dbReference>
<dbReference type="InterPro" id="IPR053175">
    <property type="entry name" value="DHMBA_Reg_Transcription_Factor"/>
</dbReference>
<evidence type="ECO:0000256" key="1">
    <source>
        <dbReference type="ARBA" id="ARBA00023242"/>
    </source>
</evidence>
<protein>
    <recommendedName>
        <fullName evidence="3">Zn(2)-C6 fungal-type domain-containing protein</fullName>
    </recommendedName>
</protein>
<dbReference type="EMBL" id="JAADJZ010000015">
    <property type="protein sequence ID" value="KAF2869955.1"/>
    <property type="molecule type" value="Genomic_DNA"/>
</dbReference>
<feature type="domain" description="Zn(2)-C6 fungal-type" evidence="3">
    <location>
        <begin position="144"/>
        <end position="172"/>
    </location>
</feature>
<sequence length="587" mass="63892">MADSSHQQQSRQHAYPSPHSYPSPTSMNPSYAYPPPPGNEPFRGSPQGGPNMSLPPLNLPPIRLQDGQGQHGLSQPPSAHPPQHAMPQMPQYYPVPHASPGQPMNMGSAQHLALRYQLPPAPGEQRVLSGGRHKKEIKRRTKTGCLTCRKRRIKCDEAHPMCRNCQKSKRECLGYDPIFKPQPGTPQLQPAPNSAPHPASAPAPAPPTSAPYGTQVPQGYAPAGSTGYAPPIPASGSSHSSHENFNSAIDPALAAADSAMNGGQPPYNGVHGLNPGLRGVGSASPYSSTASDAQPAKAKRLKVSDIFAIANHTPPEVPARNAPIPPELDDEFANIFLKDYVNGLDAVLETRWFSTNKNALTRILDNPILHEEAAHFTETVKHKNNSADMAGVFSQEARLIWHLLGVCKQPGPTSNGTNGTLPASAENGDFLLKEVRARFDILEALLTYQTLDHNPLRQISYPAEYADMKRPELDFWDNLGTFLIHADTESAPPGAADYHLSTMRSVLHEHEVRDAIYSFAIARYIGNRFRGFPITLPNSSDPNPENDLTKLHVAMQFISHECRSGSQQVIARICDMAMLSWQVSRAP</sequence>
<dbReference type="CDD" id="cd00067">
    <property type="entry name" value="GAL4"/>
    <property type="match status" value="1"/>
</dbReference>
<feature type="compositionally biased region" description="Low complexity" evidence="2">
    <location>
        <begin position="15"/>
        <end position="26"/>
    </location>
</feature>
<feature type="compositionally biased region" description="Polar residues" evidence="2">
    <location>
        <begin position="235"/>
        <end position="245"/>
    </location>
</feature>
<feature type="compositionally biased region" description="Polar residues" evidence="2">
    <location>
        <begin position="1"/>
        <end position="12"/>
    </location>
</feature>
<proteinExistence type="predicted"/>
<organism evidence="4 5">
    <name type="scientific">Massariosphaeria phaeospora</name>
    <dbReference type="NCBI Taxonomy" id="100035"/>
    <lineage>
        <taxon>Eukaryota</taxon>
        <taxon>Fungi</taxon>
        <taxon>Dikarya</taxon>
        <taxon>Ascomycota</taxon>
        <taxon>Pezizomycotina</taxon>
        <taxon>Dothideomycetes</taxon>
        <taxon>Pleosporomycetidae</taxon>
        <taxon>Pleosporales</taxon>
        <taxon>Pleosporales incertae sedis</taxon>
        <taxon>Massariosphaeria</taxon>
    </lineage>
</organism>
<evidence type="ECO:0000313" key="5">
    <source>
        <dbReference type="Proteomes" id="UP000481861"/>
    </source>
</evidence>
<dbReference type="InterPro" id="IPR001138">
    <property type="entry name" value="Zn2Cys6_DnaBD"/>
</dbReference>
<feature type="region of interest" description="Disordered" evidence="2">
    <location>
        <begin position="176"/>
        <end position="245"/>
    </location>
</feature>
<dbReference type="Proteomes" id="UP000481861">
    <property type="component" value="Unassembled WGS sequence"/>
</dbReference>
<feature type="region of interest" description="Disordered" evidence="2">
    <location>
        <begin position="257"/>
        <end position="276"/>
    </location>
</feature>
<dbReference type="AlphaFoldDB" id="A0A7C8M819"/>
<dbReference type="Gene3D" id="4.10.240.10">
    <property type="entry name" value="Zn(2)-C6 fungal-type DNA-binding domain"/>
    <property type="match status" value="1"/>
</dbReference>
<reference evidence="4 5" key="1">
    <citation type="submission" date="2020-01" db="EMBL/GenBank/DDBJ databases">
        <authorList>
            <consortium name="DOE Joint Genome Institute"/>
            <person name="Haridas S."/>
            <person name="Albert R."/>
            <person name="Binder M."/>
            <person name="Bloem J."/>
            <person name="Labutti K."/>
            <person name="Salamov A."/>
            <person name="Andreopoulos B."/>
            <person name="Baker S.E."/>
            <person name="Barry K."/>
            <person name="Bills G."/>
            <person name="Bluhm B.H."/>
            <person name="Cannon C."/>
            <person name="Castanera R."/>
            <person name="Culley D.E."/>
            <person name="Daum C."/>
            <person name="Ezra D."/>
            <person name="Gonzalez J.B."/>
            <person name="Henrissat B."/>
            <person name="Kuo A."/>
            <person name="Liang C."/>
            <person name="Lipzen A."/>
            <person name="Lutzoni F."/>
            <person name="Magnuson J."/>
            <person name="Mondo S."/>
            <person name="Nolan M."/>
            <person name="Ohm R."/>
            <person name="Pangilinan J."/>
            <person name="Park H.-J.H."/>
            <person name="Ramirez L."/>
            <person name="Alfaro M."/>
            <person name="Sun H."/>
            <person name="Tritt A."/>
            <person name="Yoshinaga Y."/>
            <person name="Zwiers L.-H.L."/>
            <person name="Turgeon B.G."/>
            <person name="Goodwin S.B."/>
            <person name="Spatafora J.W."/>
            <person name="Crous P.W."/>
            <person name="Grigoriev I.V."/>
        </authorList>
    </citation>
    <scope>NUCLEOTIDE SEQUENCE [LARGE SCALE GENOMIC DNA]</scope>
    <source>
        <strain evidence="4 5">CBS 611.86</strain>
    </source>
</reference>
<feature type="compositionally biased region" description="Polar residues" evidence="2">
    <location>
        <begin position="67"/>
        <end position="77"/>
    </location>
</feature>
<gene>
    <name evidence="4" type="ORF">BDV95DRAFT_608757</name>
</gene>